<keyword evidence="9 14" id="KW-0175">Coiled coil</keyword>
<organism evidence="17 18">
    <name type="scientific">Pseudocercospora fuligena</name>
    <dbReference type="NCBI Taxonomy" id="685502"/>
    <lineage>
        <taxon>Eukaryota</taxon>
        <taxon>Fungi</taxon>
        <taxon>Dikarya</taxon>
        <taxon>Ascomycota</taxon>
        <taxon>Pezizomycotina</taxon>
        <taxon>Dothideomycetes</taxon>
        <taxon>Dothideomycetidae</taxon>
        <taxon>Mycosphaerellales</taxon>
        <taxon>Mycosphaerellaceae</taxon>
        <taxon>Pseudocercospora</taxon>
    </lineage>
</organism>
<name>A0A8H6RLF4_9PEZI</name>
<reference evidence="17" key="1">
    <citation type="submission" date="2020-04" db="EMBL/GenBank/DDBJ databases">
        <title>Draft genome resource of the tomato pathogen Pseudocercospora fuligena.</title>
        <authorList>
            <person name="Zaccaron A."/>
        </authorList>
    </citation>
    <scope>NUCLEOTIDE SEQUENCE</scope>
    <source>
        <strain evidence="17">PF001</strain>
    </source>
</reference>
<evidence type="ECO:0000256" key="1">
    <source>
        <dbReference type="ARBA" id="ARBA00004434"/>
    </source>
</evidence>
<keyword evidence="11" id="KW-0472">Membrane</keyword>
<comment type="caution">
    <text evidence="17">The sequence shown here is derived from an EMBL/GenBank/DDBJ whole genome shotgun (WGS) entry which is preliminary data.</text>
</comment>
<feature type="coiled-coil region" evidence="14">
    <location>
        <begin position="1031"/>
        <end position="1110"/>
    </location>
</feature>
<evidence type="ECO:0000256" key="15">
    <source>
        <dbReference type="SAM" id="MobiDB-lite"/>
    </source>
</evidence>
<evidence type="ECO:0000256" key="6">
    <source>
        <dbReference type="ARBA" id="ARBA00022792"/>
    </source>
</evidence>
<evidence type="ECO:0000256" key="5">
    <source>
        <dbReference type="ARBA" id="ARBA00022692"/>
    </source>
</evidence>
<comment type="function">
    <text evidence="12">Component of the MICOS complex, a large protein complex of the mitochondrial inner membrane that plays crucial roles in the maintenance of crista junctions, inner membrane architecture, and formation of contact sites to the outer membrane. Plays a role in keeping cristae membranes connected to the inner boundary membrane. Also promotes protein import via the mitochondrial intermembrane space assembly (MIA) pathway.</text>
</comment>
<comment type="subcellular location">
    <subcellularLocation>
        <location evidence="1 13">Mitochondrion inner membrane</location>
        <topology evidence="1 13">Single-pass membrane protein</topology>
    </subcellularLocation>
</comment>
<dbReference type="Proteomes" id="UP000660729">
    <property type="component" value="Unassembled WGS sequence"/>
</dbReference>
<sequence length="1363" mass="151413">MQRPQPAGNEQQQPSRAENTHTETRYGVTTTRVWPNGAPIPRLDQQHTNQAALVASQAPPVVPQEEVDQESEVDYGISESDVRERACSRRWTRHKAPFGKGSETIVDDTVRKTWELNTNEFVVNNPYFNATVNHAVTKAMSEVGVTNLAQVGVSPYNMLLYEPGAMFKPHTDTEKVPGMFATLVICLPSPNEGGDIVLSHKGVAKRFATSTTQPSYACWYSDVTHEVKEVTSGYRLVLTYNIYKTSAIASNLSASLIGEQYPALKSALKNWRWVDSSEAIYILDHKYTDANLNINSLKGADVARVQALSHFAEKYKYEIFLASMEHMKSGEAAYEYDPYDRYGSRRGRYNDWYDDDDEDEDEDGSDGEFHAIEDIHDTETKLKRVIAPDGTQLIIDMTIEEECLLFEEAFQTYSRDPDDHDYTGYTGNAGAQSTHWYRDTVVVLVPRDKTIEWLMSAFSHKRDNSRQKKDIAPVINWLLRRLKNSSGETRNQIKSDLLETCYFILKENQSASSHTDYAGRPIDPKFPPHIISAVFCIFGKLKEYRSLANVVASSCMPLRSEAFKTLSPVINTHFAELQHALTEAFAKMPGVNATFEALKVLFDGDFNNRAGPAADWASGVLTKAVATMSNPSEQDGRALISIALSLKRSDFLENCINGPVSLCSNRTHFVLAFLAALIMDGEDVFEADEVLAAVRKCVTKRKKGKQAFDAWSARCQEAGEVLQRFDTAILKDMLGRRYGKIVEMRTLISDESNVPEIMKVAARMLPGSQSETTAGVPQAPVLATATSNPTPSPIDTPPKTPPTPAEVKATPPTPSTNTGNLPPVGTGTAATGPTSAPPPPPKKKGRFRRFLLSLVILSALGYAGGVYYSLVNDNFHDFFTEYVSFGEDAVSYFEEREFRKRFPGRSTDSGRNWPQTRGENKVTVASHSGVVPRVAAKDNNGEDLGQKGRHTTATDDNKPKPKAAEQKQEPTKPEAPDVSHKLLPKKEISTVDHINAPEAQEPAVQELIKLVNGIITSINGSPESSKYEGTVAEAKNNLNKVIAEIKIVRDKAAHDADTQVKNAHLEFDQAAKELVRRLEGEMREQETRWREEYEQEREKLSNSYQQKLSAELDAARKVFDQKNKNSLIEQEIALQKRFMDDVKAKIEEERNGRLSKLDELSTSVNELEKLTTQWNEVVDATLQTQHLQVALEAVRSKLQESDVPTPFINELVALKEVSKNNDVVNAAIASINPAAYQRGVPSAAALIDRFRRVASEVRKASLLPEDAGVASHAASAVLSRLMFQKKSDRGLPEGDDVEATLARTEVLLEEGDLDAAAREMNGLRGWAGVLSRDWVAECRRVLEVRQAVDVISAEARLQSLLVE</sequence>
<feature type="region of interest" description="Disordered" evidence="15">
    <location>
        <begin position="902"/>
        <end position="984"/>
    </location>
</feature>
<feature type="compositionally biased region" description="Pro residues" evidence="15">
    <location>
        <begin position="790"/>
        <end position="804"/>
    </location>
</feature>
<evidence type="ECO:0000256" key="8">
    <source>
        <dbReference type="ARBA" id="ARBA00022989"/>
    </source>
</evidence>
<evidence type="ECO:0000256" key="12">
    <source>
        <dbReference type="ARBA" id="ARBA00025571"/>
    </source>
</evidence>
<evidence type="ECO:0000256" key="14">
    <source>
        <dbReference type="SAM" id="Coils"/>
    </source>
</evidence>
<keyword evidence="7" id="KW-0809">Transit peptide</keyword>
<dbReference type="GO" id="GO:0061617">
    <property type="term" value="C:MICOS complex"/>
    <property type="evidence" value="ECO:0007669"/>
    <property type="project" value="TreeGrafter"/>
</dbReference>
<evidence type="ECO:0000256" key="9">
    <source>
        <dbReference type="ARBA" id="ARBA00023054"/>
    </source>
</evidence>
<dbReference type="OrthoDB" id="10261039at2759"/>
<dbReference type="Pfam" id="PF09731">
    <property type="entry name" value="Mitofilin"/>
    <property type="match status" value="1"/>
</dbReference>
<feature type="compositionally biased region" description="Polar residues" evidence="15">
    <location>
        <begin position="8"/>
        <end position="17"/>
    </location>
</feature>
<evidence type="ECO:0000256" key="4">
    <source>
        <dbReference type="ARBA" id="ARBA00018116"/>
    </source>
</evidence>
<evidence type="ECO:0000256" key="10">
    <source>
        <dbReference type="ARBA" id="ARBA00023128"/>
    </source>
</evidence>
<dbReference type="Gene3D" id="2.60.120.620">
    <property type="entry name" value="q2cbj1_9rhob like domain"/>
    <property type="match status" value="1"/>
</dbReference>
<dbReference type="Pfam" id="PF13640">
    <property type="entry name" value="2OG-FeII_Oxy_3"/>
    <property type="match status" value="1"/>
</dbReference>
<gene>
    <name evidence="17" type="ORF">HII31_05658</name>
</gene>
<keyword evidence="5 13" id="KW-0812">Transmembrane</keyword>
<keyword evidence="8" id="KW-1133">Transmembrane helix</keyword>
<evidence type="ECO:0000256" key="2">
    <source>
        <dbReference type="ARBA" id="ARBA00010877"/>
    </source>
</evidence>
<dbReference type="InterPro" id="IPR005123">
    <property type="entry name" value="Oxoglu/Fe-dep_dioxygenase_dom"/>
</dbReference>
<keyword evidence="6 13" id="KW-0999">Mitochondrion inner membrane</keyword>
<feature type="domain" description="Fe2OG dioxygenase" evidence="16">
    <location>
        <begin position="147"/>
        <end position="244"/>
    </location>
</feature>
<feature type="compositionally biased region" description="Polar residues" evidence="15">
    <location>
        <begin position="906"/>
        <end position="917"/>
    </location>
</feature>
<proteinExistence type="inferred from homology"/>
<dbReference type="EMBL" id="JABCIY010000097">
    <property type="protein sequence ID" value="KAF7193013.1"/>
    <property type="molecule type" value="Genomic_DNA"/>
</dbReference>
<evidence type="ECO:0000256" key="3">
    <source>
        <dbReference type="ARBA" id="ARBA00011875"/>
    </source>
</evidence>
<dbReference type="PROSITE" id="PS51471">
    <property type="entry name" value="FE2OG_OXY"/>
    <property type="match status" value="1"/>
</dbReference>
<evidence type="ECO:0000313" key="18">
    <source>
        <dbReference type="Proteomes" id="UP000660729"/>
    </source>
</evidence>
<feature type="region of interest" description="Disordered" evidence="15">
    <location>
        <begin position="782"/>
        <end position="844"/>
    </location>
</feature>
<evidence type="ECO:0000256" key="11">
    <source>
        <dbReference type="ARBA" id="ARBA00023136"/>
    </source>
</evidence>
<feature type="compositionally biased region" description="Low complexity" evidence="15">
    <location>
        <begin position="822"/>
        <end position="834"/>
    </location>
</feature>
<feature type="compositionally biased region" description="Basic and acidic residues" evidence="15">
    <location>
        <begin position="935"/>
        <end position="984"/>
    </location>
</feature>
<dbReference type="GO" id="GO:0042407">
    <property type="term" value="P:cristae formation"/>
    <property type="evidence" value="ECO:0007669"/>
    <property type="project" value="TreeGrafter"/>
</dbReference>
<dbReference type="InterPro" id="IPR044862">
    <property type="entry name" value="Pro_4_hyd_alph_FE2OG_OXY"/>
</dbReference>
<keyword evidence="10 13" id="KW-0496">Mitochondrion</keyword>
<accession>A0A8H6RLF4</accession>
<evidence type="ECO:0000259" key="16">
    <source>
        <dbReference type="PROSITE" id="PS51471"/>
    </source>
</evidence>
<evidence type="ECO:0000256" key="7">
    <source>
        <dbReference type="ARBA" id="ARBA00022946"/>
    </source>
</evidence>
<evidence type="ECO:0000256" key="13">
    <source>
        <dbReference type="RuleBase" id="RU363000"/>
    </source>
</evidence>
<comment type="subunit">
    <text evidence="3 13">Component of the mitochondrial contact site and cristae organizing system (MICOS) complex.</text>
</comment>
<comment type="similarity">
    <text evidence="2 13">Belongs to the MICOS complex subunit Mic60 family.</text>
</comment>
<dbReference type="InterPro" id="IPR019133">
    <property type="entry name" value="MIC60"/>
</dbReference>
<feature type="region of interest" description="Disordered" evidence="15">
    <location>
        <begin position="1"/>
        <end position="78"/>
    </location>
</feature>
<keyword evidence="18" id="KW-1185">Reference proteome</keyword>
<evidence type="ECO:0000313" key="17">
    <source>
        <dbReference type="EMBL" id="KAF7193013.1"/>
    </source>
</evidence>
<protein>
    <recommendedName>
        <fullName evidence="4 13">MICOS complex subunit MIC60</fullName>
    </recommendedName>
    <alternativeName>
        <fullName evidence="13">Mitofilin</fullName>
    </alternativeName>
</protein>
<dbReference type="PANTHER" id="PTHR15415:SF7">
    <property type="entry name" value="MICOS COMPLEX SUBUNIT MIC60"/>
    <property type="match status" value="1"/>
</dbReference>
<dbReference type="PANTHER" id="PTHR15415">
    <property type="entry name" value="MITOFILIN"/>
    <property type="match status" value="1"/>
</dbReference>